<dbReference type="EMBL" id="NMUH01002243">
    <property type="protein sequence ID" value="MQL98809.1"/>
    <property type="molecule type" value="Genomic_DNA"/>
</dbReference>
<comment type="caution">
    <text evidence="1">The sequence shown here is derived from an EMBL/GenBank/DDBJ whole genome shotgun (WGS) entry which is preliminary data.</text>
</comment>
<name>A0A843W6P3_COLES</name>
<dbReference type="Proteomes" id="UP000652761">
    <property type="component" value="Unassembled WGS sequence"/>
</dbReference>
<accession>A0A843W6P3</accession>
<protein>
    <submittedName>
        <fullName evidence="1">Uncharacterized protein</fullName>
    </submittedName>
</protein>
<gene>
    <name evidence="1" type="ORF">Taro_031527</name>
</gene>
<proteinExistence type="predicted"/>
<evidence type="ECO:0000313" key="1">
    <source>
        <dbReference type="EMBL" id="MQL98809.1"/>
    </source>
</evidence>
<sequence length="92" mass="10228">MCVPLRSVSSVLDTLTPMLELYVRLSERRQRAATCESLCLVACNALVVGGTDTNSRHWSLASLVFQCLTLGSLVSYLEVRASTVRYWKTTTK</sequence>
<dbReference type="AlphaFoldDB" id="A0A843W6P3"/>
<keyword evidence="2" id="KW-1185">Reference proteome</keyword>
<organism evidence="1 2">
    <name type="scientific">Colocasia esculenta</name>
    <name type="common">Wild taro</name>
    <name type="synonym">Arum esculentum</name>
    <dbReference type="NCBI Taxonomy" id="4460"/>
    <lineage>
        <taxon>Eukaryota</taxon>
        <taxon>Viridiplantae</taxon>
        <taxon>Streptophyta</taxon>
        <taxon>Embryophyta</taxon>
        <taxon>Tracheophyta</taxon>
        <taxon>Spermatophyta</taxon>
        <taxon>Magnoliopsida</taxon>
        <taxon>Liliopsida</taxon>
        <taxon>Araceae</taxon>
        <taxon>Aroideae</taxon>
        <taxon>Colocasieae</taxon>
        <taxon>Colocasia</taxon>
    </lineage>
</organism>
<evidence type="ECO:0000313" key="2">
    <source>
        <dbReference type="Proteomes" id="UP000652761"/>
    </source>
</evidence>
<reference evidence="1" key="1">
    <citation type="submission" date="2017-07" db="EMBL/GenBank/DDBJ databases">
        <title>Taro Niue Genome Assembly and Annotation.</title>
        <authorList>
            <person name="Atibalentja N."/>
            <person name="Keating K."/>
            <person name="Fields C.J."/>
        </authorList>
    </citation>
    <scope>NUCLEOTIDE SEQUENCE</scope>
    <source>
        <strain evidence="1">Niue_2</strain>
        <tissue evidence="1">Leaf</tissue>
    </source>
</reference>